<accession>A0ABN7TH89</accession>
<dbReference type="Pfam" id="PF13411">
    <property type="entry name" value="MerR_1"/>
    <property type="match status" value="1"/>
</dbReference>
<evidence type="ECO:0000256" key="1">
    <source>
        <dbReference type="SAM" id="Coils"/>
    </source>
</evidence>
<proteinExistence type="predicted"/>
<comment type="caution">
    <text evidence="3">The sequence shown here is derived from an EMBL/GenBank/DDBJ whole genome shotgun (WGS) entry which is preliminary data.</text>
</comment>
<feature type="domain" description="HTH merR-type" evidence="2">
    <location>
        <begin position="3"/>
        <end position="64"/>
    </location>
</feature>
<reference evidence="3 4" key="1">
    <citation type="submission" date="2021-06" db="EMBL/GenBank/DDBJ databases">
        <authorList>
            <person name="Criscuolo A."/>
        </authorList>
    </citation>
    <scope>NUCLEOTIDE SEQUENCE [LARGE SCALE GENOMIC DNA]</scope>
    <source>
        <strain evidence="4">CIP 111802</strain>
    </source>
</reference>
<keyword evidence="1" id="KW-0175">Coiled coil</keyword>
<gene>
    <name evidence="3" type="primary">racA</name>
    <name evidence="3" type="ORF">PAECIP111802_01142</name>
</gene>
<dbReference type="RefSeq" id="WP_218097467.1">
    <property type="nucleotide sequence ID" value="NZ_CAJVCE010000002.1"/>
</dbReference>
<evidence type="ECO:0000313" key="4">
    <source>
        <dbReference type="Proteomes" id="UP000730618"/>
    </source>
</evidence>
<sequence>MMYSTKEAAHVLQVSPTTIKRWASHFQNRFSKDELGHYVFEEGDMENLAIIKKQLEMKLSLSQIVLPDADPVPQQSKAEPVYAGQASGSRVAPVTQMTAPYGEIEKRLRYVESKLSEKADDIVCLQLLEHRRELEELSRTVKQLTQHMEEVACSLSDLNKQSEALAYQHKPAKRRRLLASLFQF</sequence>
<keyword evidence="4" id="KW-1185">Reference proteome</keyword>
<protein>
    <submittedName>
        <fullName evidence="3">Chromosome-anchoring protein RacA</fullName>
    </submittedName>
</protein>
<dbReference type="EMBL" id="CAJVCE010000002">
    <property type="protein sequence ID" value="CAG7625187.1"/>
    <property type="molecule type" value="Genomic_DNA"/>
</dbReference>
<evidence type="ECO:0000313" key="3">
    <source>
        <dbReference type="EMBL" id="CAG7625187.1"/>
    </source>
</evidence>
<evidence type="ECO:0000259" key="2">
    <source>
        <dbReference type="Pfam" id="PF13411"/>
    </source>
</evidence>
<dbReference type="InterPro" id="IPR000551">
    <property type="entry name" value="MerR-type_HTH_dom"/>
</dbReference>
<organism evidence="3 4">
    <name type="scientific">Paenibacillus allorhizosphaerae</name>
    <dbReference type="NCBI Taxonomy" id="2849866"/>
    <lineage>
        <taxon>Bacteria</taxon>
        <taxon>Bacillati</taxon>
        <taxon>Bacillota</taxon>
        <taxon>Bacilli</taxon>
        <taxon>Bacillales</taxon>
        <taxon>Paenibacillaceae</taxon>
        <taxon>Paenibacillus</taxon>
    </lineage>
</organism>
<dbReference type="Proteomes" id="UP000730618">
    <property type="component" value="Unassembled WGS sequence"/>
</dbReference>
<feature type="coiled-coil region" evidence="1">
    <location>
        <begin position="127"/>
        <end position="161"/>
    </location>
</feature>
<name>A0ABN7TH89_9BACL</name>